<evidence type="ECO:0000313" key="1">
    <source>
        <dbReference type="EMBL" id="EFS20683.1"/>
    </source>
</evidence>
<keyword evidence="2" id="KW-1185">Reference proteome</keyword>
<organism evidence="1 2">
    <name type="scientific">Fusobacterium gonidiaformans 3-1-5R</name>
    <dbReference type="NCBI Taxonomy" id="469605"/>
    <lineage>
        <taxon>Bacteria</taxon>
        <taxon>Fusobacteriati</taxon>
        <taxon>Fusobacteriota</taxon>
        <taxon>Fusobacteriia</taxon>
        <taxon>Fusobacteriales</taxon>
        <taxon>Fusobacteriaceae</taxon>
        <taxon>Fusobacterium</taxon>
    </lineage>
</organism>
<evidence type="ECO:0000313" key="2">
    <source>
        <dbReference type="Proteomes" id="UP000002975"/>
    </source>
</evidence>
<dbReference type="EMBL" id="GG657971">
    <property type="protein sequence ID" value="EFS20683.1"/>
    <property type="molecule type" value="Genomic_DNA"/>
</dbReference>
<reference evidence="1 2" key="1">
    <citation type="submission" date="2009-02" db="EMBL/GenBank/DDBJ databases">
        <title>The Genome Sequence of Fusobacterium sp. 3_1_5R.</title>
        <authorList>
            <consortium name="The Broad Institute Genome Sequencing Platform"/>
            <person name="Ward D."/>
            <person name="Young S.K."/>
            <person name="Kodira C.D."/>
            <person name="Zeng Q."/>
            <person name="Koehrsen M."/>
            <person name="Alvarado L."/>
            <person name="Berlin A."/>
            <person name="Borenstein D."/>
            <person name="Chen Z."/>
            <person name="Engels R."/>
            <person name="Freedman E."/>
            <person name="Gellesch M."/>
            <person name="Goldberg J."/>
            <person name="Griggs A."/>
            <person name="Gujja S."/>
            <person name="Heiman D."/>
            <person name="Hepburn T."/>
            <person name="Howarth C."/>
            <person name="Jen D."/>
            <person name="Larson L."/>
            <person name="Lewis B."/>
            <person name="Mehta T."/>
            <person name="Park D."/>
            <person name="Pearson M."/>
            <person name="Roberts A."/>
            <person name="Saif S."/>
            <person name="Shea T."/>
            <person name="Shenoy N."/>
            <person name="Sisk P."/>
            <person name="Stolte C."/>
            <person name="Sykes S."/>
            <person name="Walk T."/>
            <person name="White J."/>
            <person name="Yandava C."/>
            <person name="Allen-Vercoe E."/>
            <person name="Strauss J."/>
            <person name="Ambrose C."/>
            <person name="Lander E."/>
            <person name="Nusbaum C."/>
            <person name="Galagan J."/>
            <person name="Birren B."/>
        </authorList>
    </citation>
    <scope>NUCLEOTIDE SEQUENCE [LARGE SCALE GENOMIC DNA]</scope>
    <source>
        <strain evidence="1 2">3_1_5R</strain>
    </source>
</reference>
<protein>
    <submittedName>
        <fullName evidence="1">Uncharacterized protein</fullName>
    </submittedName>
</protein>
<accession>E5BF02</accession>
<proteinExistence type="predicted"/>
<gene>
    <name evidence="1" type="ORF">FSBG_00180</name>
</gene>
<name>E5BF02_9FUSO</name>
<sequence length="276" mass="32749">MENLIDIENIKEQTFKQFYAEITEKEKNNPNVYSHWISKIDKSKLAMNIGDYQTIHLPEDILELLLTDGNLTEAEENKINTFMLDSLKENTPLPLFMKNGLFSNKFQFDNCIITHHCQFAKKLKQIYYAGMCYGVDFTTEVVLREVIPISTSHYIYDNMPLNLEYRFFVDIDKKEIFDVLDYWHPSIKERLSEKQKISFDFGKKEQGSKFEKYKDRIKEELQNSLKNNTFNLTGIWSIDILVDYYDNFWLIDMAIAKNSWGVHLLSEENQKRIFGH</sequence>
<dbReference type="RefSeq" id="WP_008800762.1">
    <property type="nucleotide sequence ID" value="NZ_GG657971.1"/>
</dbReference>
<dbReference type="BioCyc" id="FSP469605-HMP:GTSP-182-MONOMER"/>
<dbReference type="HOGENOM" id="CLU_997168_0_0_0"/>
<dbReference type="AlphaFoldDB" id="E5BF02"/>
<dbReference type="Proteomes" id="UP000002975">
    <property type="component" value="Unassembled WGS sequence"/>
</dbReference>